<feature type="region of interest" description="Disordered" evidence="1">
    <location>
        <begin position="1"/>
        <end position="31"/>
    </location>
</feature>
<proteinExistence type="predicted"/>
<dbReference type="Proteomes" id="UP001610563">
    <property type="component" value="Unassembled WGS sequence"/>
</dbReference>
<evidence type="ECO:0000313" key="2">
    <source>
        <dbReference type="EMBL" id="KAL2793822.1"/>
    </source>
</evidence>
<keyword evidence="3" id="KW-1185">Reference proteome</keyword>
<reference evidence="2 3" key="1">
    <citation type="submission" date="2024-07" db="EMBL/GenBank/DDBJ databases">
        <title>Section-level genome sequencing and comparative genomics of Aspergillus sections Usti and Cavernicolus.</title>
        <authorList>
            <consortium name="Lawrence Berkeley National Laboratory"/>
            <person name="Nybo J.L."/>
            <person name="Vesth T.C."/>
            <person name="Theobald S."/>
            <person name="Frisvad J.C."/>
            <person name="Larsen T.O."/>
            <person name="Kjaerboelling I."/>
            <person name="Rothschild-Mancinelli K."/>
            <person name="Lyhne E.K."/>
            <person name="Kogle M.E."/>
            <person name="Barry K."/>
            <person name="Clum A."/>
            <person name="Na H."/>
            <person name="Ledsgaard L."/>
            <person name="Lin J."/>
            <person name="Lipzen A."/>
            <person name="Kuo A."/>
            <person name="Riley R."/>
            <person name="Mondo S."/>
            <person name="Labutti K."/>
            <person name="Haridas S."/>
            <person name="Pangalinan J."/>
            <person name="Salamov A.A."/>
            <person name="Simmons B.A."/>
            <person name="Magnuson J.K."/>
            <person name="Chen J."/>
            <person name="Drula E."/>
            <person name="Henrissat B."/>
            <person name="Wiebenga A."/>
            <person name="Lubbers R.J."/>
            <person name="Gomes A.C."/>
            <person name="Makela M.R."/>
            <person name="Stajich J."/>
            <person name="Grigoriev I.V."/>
            <person name="Mortensen U.H."/>
            <person name="De Vries R.P."/>
            <person name="Baker S.E."/>
            <person name="Andersen M.R."/>
        </authorList>
    </citation>
    <scope>NUCLEOTIDE SEQUENCE [LARGE SCALE GENOMIC DNA]</scope>
    <source>
        <strain evidence="2 3">CBS 209.92</strain>
    </source>
</reference>
<accession>A0ABR4G460</accession>
<feature type="compositionally biased region" description="Basic residues" evidence="1">
    <location>
        <begin position="15"/>
        <end position="29"/>
    </location>
</feature>
<evidence type="ECO:0000313" key="3">
    <source>
        <dbReference type="Proteomes" id="UP001610563"/>
    </source>
</evidence>
<sequence length="102" mass="11719">MVGWLRNDSVPESRHRQRGAHPRSSRPRLRGSAQCDASLFHLHRALGALFSKRKTFTPKILREDPMRNPPTPGDDKYAVIPIFQPLFFPFLVSPLTSHSFLR</sequence>
<gene>
    <name evidence="2" type="ORF">BJX66DRAFT_217853</name>
</gene>
<comment type="caution">
    <text evidence="2">The sequence shown here is derived from an EMBL/GenBank/DDBJ whole genome shotgun (WGS) entry which is preliminary data.</text>
</comment>
<evidence type="ECO:0000256" key="1">
    <source>
        <dbReference type="SAM" id="MobiDB-lite"/>
    </source>
</evidence>
<dbReference type="EMBL" id="JBFTWV010000052">
    <property type="protein sequence ID" value="KAL2793822.1"/>
    <property type="molecule type" value="Genomic_DNA"/>
</dbReference>
<name>A0ABR4G460_9EURO</name>
<organism evidence="2 3">
    <name type="scientific">Aspergillus keveii</name>
    <dbReference type="NCBI Taxonomy" id="714993"/>
    <lineage>
        <taxon>Eukaryota</taxon>
        <taxon>Fungi</taxon>
        <taxon>Dikarya</taxon>
        <taxon>Ascomycota</taxon>
        <taxon>Pezizomycotina</taxon>
        <taxon>Eurotiomycetes</taxon>
        <taxon>Eurotiomycetidae</taxon>
        <taxon>Eurotiales</taxon>
        <taxon>Aspergillaceae</taxon>
        <taxon>Aspergillus</taxon>
        <taxon>Aspergillus subgen. Nidulantes</taxon>
    </lineage>
</organism>
<protein>
    <submittedName>
        <fullName evidence="2">Uncharacterized protein</fullName>
    </submittedName>
</protein>